<dbReference type="FunFam" id="3.90.640.90:FF:000002">
    <property type="entry name" value="BTG anti-proliferation factor 4"/>
    <property type="match status" value="1"/>
</dbReference>
<organism evidence="4 5">
    <name type="scientific">Polypterus senegalus</name>
    <name type="common">Senegal bichir</name>
    <dbReference type="NCBI Taxonomy" id="55291"/>
    <lineage>
        <taxon>Eukaryota</taxon>
        <taxon>Metazoa</taxon>
        <taxon>Chordata</taxon>
        <taxon>Craniata</taxon>
        <taxon>Vertebrata</taxon>
        <taxon>Euteleostomi</taxon>
        <taxon>Actinopterygii</taxon>
        <taxon>Polypteriformes</taxon>
        <taxon>Polypteridae</taxon>
        <taxon>Polypterus</taxon>
    </lineage>
</organism>
<feature type="non-terminal residue" evidence="4">
    <location>
        <position position="1"/>
    </location>
</feature>
<dbReference type="Pfam" id="PF07742">
    <property type="entry name" value="BTG"/>
    <property type="match status" value="1"/>
</dbReference>
<comment type="caution">
    <text evidence="4">The sequence shown here is derived from an EMBL/GenBank/DDBJ whole genome shotgun (WGS) entry which is preliminary data.</text>
</comment>
<dbReference type="GO" id="GO:0005737">
    <property type="term" value="C:cytoplasm"/>
    <property type="evidence" value="ECO:0007669"/>
    <property type="project" value="TreeGrafter"/>
</dbReference>
<evidence type="ECO:0000313" key="4">
    <source>
        <dbReference type="EMBL" id="KAG2456916.1"/>
    </source>
</evidence>
<protein>
    <submittedName>
        <fullName evidence="4">BTG3 protein</fullName>
    </submittedName>
</protein>
<dbReference type="Proteomes" id="UP000886611">
    <property type="component" value="Unassembled WGS sequence"/>
</dbReference>
<dbReference type="RefSeq" id="XP_039600497.1">
    <property type="nucleotide sequence ID" value="XM_039744563.1"/>
</dbReference>
<dbReference type="RefSeq" id="XP_039600501.1">
    <property type="nucleotide sequence ID" value="XM_039744567.1"/>
</dbReference>
<dbReference type="EMBL" id="JAATIS010008602">
    <property type="protein sequence ID" value="KAG2456916.1"/>
    <property type="molecule type" value="Genomic_DNA"/>
</dbReference>
<dbReference type="SMART" id="SM00099">
    <property type="entry name" value="btg1"/>
    <property type="match status" value="1"/>
</dbReference>
<dbReference type="PROSITE" id="PS01203">
    <property type="entry name" value="BTG_2"/>
    <property type="match status" value="1"/>
</dbReference>
<dbReference type="SUPFAM" id="SSF160696">
    <property type="entry name" value="BTG domain-like"/>
    <property type="match status" value="1"/>
</dbReference>
<dbReference type="RefSeq" id="XP_039600500.1">
    <property type="nucleotide sequence ID" value="XM_039744566.1"/>
</dbReference>
<dbReference type="RefSeq" id="XP_039600495.1">
    <property type="nucleotide sequence ID" value="XM_039744561.1"/>
</dbReference>
<dbReference type="RefSeq" id="XP_039600494.1">
    <property type="nucleotide sequence ID" value="XM_039744560.1"/>
</dbReference>
<evidence type="ECO:0000259" key="2">
    <source>
        <dbReference type="PROSITE" id="PS00960"/>
    </source>
</evidence>
<evidence type="ECO:0000259" key="3">
    <source>
        <dbReference type="PROSITE" id="PS01203"/>
    </source>
</evidence>
<dbReference type="PANTHER" id="PTHR22978">
    <property type="entry name" value="B-CELL TRANSLOCATION GENE"/>
    <property type="match status" value="1"/>
</dbReference>
<evidence type="ECO:0000313" key="5">
    <source>
        <dbReference type="Proteomes" id="UP000886611"/>
    </source>
</evidence>
<dbReference type="InterPro" id="IPR036054">
    <property type="entry name" value="BTG-like_sf"/>
</dbReference>
<comment type="similarity">
    <text evidence="1">Belongs to the BTG family.</text>
</comment>
<feature type="domain" description="Anti-proliferative protein" evidence="2">
    <location>
        <begin position="42"/>
        <end position="62"/>
    </location>
</feature>
<dbReference type="GO" id="GO:0005634">
    <property type="term" value="C:nucleus"/>
    <property type="evidence" value="ECO:0007669"/>
    <property type="project" value="TreeGrafter"/>
</dbReference>
<dbReference type="RefSeq" id="XP_039600498.1">
    <property type="nucleotide sequence ID" value="XM_039744564.1"/>
</dbReference>
<dbReference type="RefSeq" id="XP_039600496.1">
    <property type="nucleotide sequence ID" value="XM_039744562.1"/>
</dbReference>
<keyword evidence="5" id="KW-1185">Reference proteome</keyword>
<evidence type="ECO:0000256" key="1">
    <source>
        <dbReference type="ARBA" id="ARBA00007989"/>
    </source>
</evidence>
<dbReference type="InterPro" id="IPR002087">
    <property type="entry name" value="Anti_prolifrtn"/>
</dbReference>
<feature type="domain" description="Anti-proliferative protein" evidence="3">
    <location>
        <begin position="88"/>
        <end position="107"/>
    </location>
</feature>
<dbReference type="InterPro" id="IPR033332">
    <property type="entry name" value="BTG"/>
</dbReference>
<dbReference type="GeneID" id="120523334"/>
<dbReference type="PRINTS" id="PR00310">
    <property type="entry name" value="ANTIPRLFBTG1"/>
</dbReference>
<proteinExistence type="inferred from homology"/>
<dbReference type="PROSITE" id="PS00960">
    <property type="entry name" value="BTG_1"/>
    <property type="match status" value="1"/>
</dbReference>
<dbReference type="RefSeq" id="XP_039600499.1">
    <property type="nucleotide sequence ID" value="XM_039744565.1"/>
</dbReference>
<reference evidence="4 5" key="1">
    <citation type="journal article" date="2021" name="Cell">
        <title>Tracing the genetic footprints of vertebrate landing in non-teleost ray-finned fishes.</title>
        <authorList>
            <person name="Bi X."/>
            <person name="Wang K."/>
            <person name="Yang L."/>
            <person name="Pan H."/>
            <person name="Jiang H."/>
            <person name="Wei Q."/>
            <person name="Fang M."/>
            <person name="Yu H."/>
            <person name="Zhu C."/>
            <person name="Cai Y."/>
            <person name="He Y."/>
            <person name="Gan X."/>
            <person name="Zeng H."/>
            <person name="Yu D."/>
            <person name="Zhu Y."/>
            <person name="Jiang H."/>
            <person name="Qiu Q."/>
            <person name="Yang H."/>
            <person name="Zhang Y.E."/>
            <person name="Wang W."/>
            <person name="Zhu M."/>
            <person name="He S."/>
            <person name="Zhang G."/>
        </authorList>
    </citation>
    <scope>NUCLEOTIDE SEQUENCE [LARGE SCALE GENOMIC DNA]</scope>
    <source>
        <strain evidence="4">Bchr_013</strain>
    </source>
</reference>
<dbReference type="AlphaFoldDB" id="A0A8X8BJW4"/>
<sequence>MRKEIAAVIFFLARIIRKNDRLNNEELEMFTENLSKFLQEKYKGHWYPENPSKGQAYRCIRVNKTQGVDPVLQRACEDSKILYSDLGLPKELTLWIDPCEVCCRYGEKNHAFTLATFSNVDDREDSQVNSPKSASSVNKITSDYHSCSSSDEENSNNDSRLLSQCTYVSPQYYQIPTVSYRPIQIGQQYPQKKSSAYKNFSVPLFDYTSQPHGRNMKLVQQMQWIPAAGMGQWICAQSICHT</sequence>
<name>A0A8X8BJW4_POLSE</name>
<gene>
    <name evidence="4" type="primary">Btg3</name>
    <name evidence="4" type="ORF">GTO96_0013224</name>
</gene>
<accession>A0A8X8BJW4</accession>
<dbReference type="Gene3D" id="3.90.640.90">
    <property type="entry name" value="Anti-proliferative protein, N-terminal domain"/>
    <property type="match status" value="1"/>
</dbReference>
<feature type="non-terminal residue" evidence="4">
    <location>
        <position position="242"/>
    </location>
</feature>
<dbReference type="PANTHER" id="PTHR22978:SF6">
    <property type="entry name" value="PROTEIN BTG3"/>
    <property type="match status" value="1"/>
</dbReference>
<dbReference type="OrthoDB" id="19928at2759"/>